<feature type="region of interest" description="Disordered" evidence="1">
    <location>
        <begin position="121"/>
        <end position="142"/>
    </location>
</feature>
<sequence>MPRSRSLPITTSNIPEYSHSTSSSHSDSSGFYSVQPSERPHPPVISKVKQDTIFSFEWSGTDTDCESSMSVPAAQIVDPKGKNTSDLRNRHEPPTLPPPLFYSTLLHDDVFDTYIKAEGLGPEAQRPADATGTGSEDVPPVNAQAPGVEAVKSIGQTYSNMPTIEKLNASRSFVSEKTSQIWIFSLLNDSSLPKPFNLTATYNSNIWKRQQLGGLGGDVFRNIPDLTEAHTMKWLNDTSVSIGYTHGLLKHDIDNTSDPDFGWKPSDSIPFRIFNDSGHNKALSGGLNSRKPDMVLLDRDHPYRQAKLADRLDWGPVRALVEVSVQESHYQVMLKTLLDKAANIFHCQLHRNYVLGLAIFGKGNKMKYFFVLVDRGGAVATHPTEIKGFDAHLLARIIYAFAFGSNKLLGMDPSVEVDHITGAAVRVSVDKQWFTVLKAIHISPVMCSRGTRVYIVQDDKRQYHILKDSWVLLSHAKENSEIARLKLISDKSQEKLLSALAADKTYSPSKPKKMSPESIRALRSYLLRPRFVAGDENVADTDTPRHNGTWVQAFPRIRRRTVHGPIGDPITSYRSRVECLQAFIDIVDVIKFFDGDCTLLHGDISVSNIVIVRFLPQIILAAMSCNGGVEEAMEYMSIIASLRNPSASHRTPRMELESFFDAPSGGAVIDFDYSRAKGSVSTDVSGTVPYMSIELSINMTGNKVPFEHRMDHDVESLFLAFLHIVRFTPGPAGDPGEDILVTPNEIRISQWHHDTLVANIPHVKGSDILRLRDPDEMASVLPKYWRPLAPNVIRLIDIVYPQVTIPLRTGKNISELFKQELNNILAECHKLEDTPHRYGTCMPYQTRFPLRKRKAIQDNTQTTSQSESMIPVPVKAKRSKTSKR</sequence>
<evidence type="ECO:0000313" key="4">
    <source>
        <dbReference type="Proteomes" id="UP000054270"/>
    </source>
</evidence>
<dbReference type="Pfam" id="PF17667">
    <property type="entry name" value="Pkinase_fungal"/>
    <property type="match status" value="1"/>
</dbReference>
<evidence type="ECO:0000259" key="2">
    <source>
        <dbReference type="Pfam" id="PF17667"/>
    </source>
</evidence>
<feature type="compositionally biased region" description="Basic and acidic residues" evidence="1">
    <location>
        <begin position="79"/>
        <end position="93"/>
    </location>
</feature>
<dbReference type="EMBL" id="KN817525">
    <property type="protein sequence ID" value="KJA27204.1"/>
    <property type="molecule type" value="Genomic_DNA"/>
</dbReference>
<dbReference type="Proteomes" id="UP000054270">
    <property type="component" value="Unassembled WGS sequence"/>
</dbReference>
<dbReference type="PANTHER" id="PTHR38248">
    <property type="entry name" value="FUNK1 6"/>
    <property type="match status" value="1"/>
</dbReference>
<dbReference type="AlphaFoldDB" id="A0A0D2P8B0"/>
<dbReference type="InterPro" id="IPR040976">
    <property type="entry name" value="Pkinase_fungal"/>
</dbReference>
<protein>
    <recommendedName>
        <fullName evidence="2">Fungal-type protein kinase domain-containing protein</fullName>
    </recommendedName>
</protein>
<reference evidence="4" key="1">
    <citation type="submission" date="2014-04" db="EMBL/GenBank/DDBJ databases">
        <title>Evolutionary Origins and Diversification of the Mycorrhizal Mutualists.</title>
        <authorList>
            <consortium name="DOE Joint Genome Institute"/>
            <consortium name="Mycorrhizal Genomics Consortium"/>
            <person name="Kohler A."/>
            <person name="Kuo A."/>
            <person name="Nagy L.G."/>
            <person name="Floudas D."/>
            <person name="Copeland A."/>
            <person name="Barry K.W."/>
            <person name="Cichocki N."/>
            <person name="Veneault-Fourrey C."/>
            <person name="LaButti K."/>
            <person name="Lindquist E.A."/>
            <person name="Lipzen A."/>
            <person name="Lundell T."/>
            <person name="Morin E."/>
            <person name="Murat C."/>
            <person name="Riley R."/>
            <person name="Ohm R."/>
            <person name="Sun H."/>
            <person name="Tunlid A."/>
            <person name="Henrissat B."/>
            <person name="Grigoriev I.V."/>
            <person name="Hibbett D.S."/>
            <person name="Martin F."/>
        </authorList>
    </citation>
    <scope>NUCLEOTIDE SEQUENCE [LARGE SCALE GENOMIC DNA]</scope>
    <source>
        <strain evidence="4">FD-334 SS-4</strain>
    </source>
</reference>
<feature type="region of interest" description="Disordered" evidence="1">
    <location>
        <begin position="63"/>
        <end position="101"/>
    </location>
</feature>
<dbReference type="STRING" id="945553.A0A0D2P8B0"/>
<dbReference type="OrthoDB" id="5584477at2759"/>
<feature type="compositionally biased region" description="Low complexity" evidence="1">
    <location>
        <begin position="18"/>
        <end position="29"/>
    </location>
</feature>
<dbReference type="SUPFAM" id="SSF56112">
    <property type="entry name" value="Protein kinase-like (PK-like)"/>
    <property type="match status" value="1"/>
</dbReference>
<evidence type="ECO:0000256" key="1">
    <source>
        <dbReference type="SAM" id="MobiDB-lite"/>
    </source>
</evidence>
<feature type="region of interest" description="Disordered" evidence="1">
    <location>
        <begin position="857"/>
        <end position="884"/>
    </location>
</feature>
<name>A0A0D2P8B0_HYPSF</name>
<keyword evidence="4" id="KW-1185">Reference proteome</keyword>
<gene>
    <name evidence="3" type="ORF">HYPSUDRAFT_198478</name>
</gene>
<feature type="compositionally biased region" description="Basic residues" evidence="1">
    <location>
        <begin position="875"/>
        <end position="884"/>
    </location>
</feature>
<dbReference type="PANTHER" id="PTHR38248:SF2">
    <property type="entry name" value="FUNK1 11"/>
    <property type="match status" value="1"/>
</dbReference>
<accession>A0A0D2P8B0</accession>
<evidence type="ECO:0000313" key="3">
    <source>
        <dbReference type="EMBL" id="KJA27204.1"/>
    </source>
</evidence>
<feature type="region of interest" description="Disordered" evidence="1">
    <location>
        <begin position="1"/>
        <end position="45"/>
    </location>
</feature>
<proteinExistence type="predicted"/>
<feature type="compositionally biased region" description="Polar residues" evidence="1">
    <location>
        <begin position="857"/>
        <end position="868"/>
    </location>
</feature>
<dbReference type="InterPro" id="IPR011009">
    <property type="entry name" value="Kinase-like_dom_sf"/>
</dbReference>
<organism evidence="3 4">
    <name type="scientific">Hypholoma sublateritium (strain FD-334 SS-4)</name>
    <dbReference type="NCBI Taxonomy" id="945553"/>
    <lineage>
        <taxon>Eukaryota</taxon>
        <taxon>Fungi</taxon>
        <taxon>Dikarya</taxon>
        <taxon>Basidiomycota</taxon>
        <taxon>Agaricomycotina</taxon>
        <taxon>Agaricomycetes</taxon>
        <taxon>Agaricomycetidae</taxon>
        <taxon>Agaricales</taxon>
        <taxon>Agaricineae</taxon>
        <taxon>Strophariaceae</taxon>
        <taxon>Hypholoma</taxon>
    </lineage>
</organism>
<feature type="domain" description="Fungal-type protein kinase" evidence="2">
    <location>
        <begin position="291"/>
        <end position="724"/>
    </location>
</feature>